<feature type="compositionally biased region" description="Gly residues" evidence="1">
    <location>
        <begin position="824"/>
        <end position="833"/>
    </location>
</feature>
<evidence type="ECO:0000256" key="1">
    <source>
        <dbReference type="SAM" id="MobiDB-lite"/>
    </source>
</evidence>
<accession>A0A9P8L4B5</accession>
<feature type="compositionally biased region" description="Basic and acidic residues" evidence="1">
    <location>
        <begin position="202"/>
        <end position="215"/>
    </location>
</feature>
<feature type="compositionally biased region" description="Acidic residues" evidence="1">
    <location>
        <begin position="216"/>
        <end position="226"/>
    </location>
</feature>
<dbReference type="Proteomes" id="UP000698800">
    <property type="component" value="Unassembled WGS sequence"/>
</dbReference>
<feature type="region of interest" description="Disordered" evidence="1">
    <location>
        <begin position="774"/>
        <end position="793"/>
    </location>
</feature>
<reference evidence="2" key="1">
    <citation type="submission" date="2021-03" db="EMBL/GenBank/DDBJ databases">
        <title>Comparative genomics and phylogenomic investigation of the class Geoglossomycetes provide insights into ecological specialization and systematics.</title>
        <authorList>
            <person name="Melie T."/>
            <person name="Pirro S."/>
            <person name="Miller A.N."/>
            <person name="Quandt A."/>
        </authorList>
    </citation>
    <scope>NUCLEOTIDE SEQUENCE</scope>
    <source>
        <strain evidence="2">GBOQ0MN5Z8</strain>
    </source>
</reference>
<feature type="compositionally biased region" description="Polar residues" evidence="1">
    <location>
        <begin position="86"/>
        <end position="95"/>
    </location>
</feature>
<dbReference type="Pfam" id="PF17110">
    <property type="entry name" value="TFB6"/>
    <property type="match status" value="1"/>
</dbReference>
<feature type="compositionally biased region" description="Basic and acidic residues" evidence="1">
    <location>
        <begin position="356"/>
        <end position="370"/>
    </location>
</feature>
<dbReference type="EMBL" id="JAGHQL010000041">
    <property type="protein sequence ID" value="KAH0543013.1"/>
    <property type="molecule type" value="Genomic_DNA"/>
</dbReference>
<feature type="region of interest" description="Disordered" evidence="1">
    <location>
        <begin position="669"/>
        <end position="758"/>
    </location>
</feature>
<feature type="region of interest" description="Disordered" evidence="1">
    <location>
        <begin position="1"/>
        <end position="28"/>
    </location>
</feature>
<name>A0A9P8L4B5_9PEZI</name>
<organism evidence="2 3">
    <name type="scientific">Glutinoglossum americanum</name>
    <dbReference type="NCBI Taxonomy" id="1670608"/>
    <lineage>
        <taxon>Eukaryota</taxon>
        <taxon>Fungi</taxon>
        <taxon>Dikarya</taxon>
        <taxon>Ascomycota</taxon>
        <taxon>Pezizomycotina</taxon>
        <taxon>Geoglossomycetes</taxon>
        <taxon>Geoglossales</taxon>
        <taxon>Geoglossaceae</taxon>
        <taxon>Glutinoglossum</taxon>
    </lineage>
</organism>
<keyword evidence="3" id="KW-1185">Reference proteome</keyword>
<feature type="compositionally biased region" description="Low complexity" evidence="1">
    <location>
        <begin position="15"/>
        <end position="28"/>
    </location>
</feature>
<dbReference type="AlphaFoldDB" id="A0A9P8L4B5"/>
<evidence type="ECO:0000313" key="3">
    <source>
        <dbReference type="Proteomes" id="UP000698800"/>
    </source>
</evidence>
<sequence length="1090" mass="118807">MTTQGPPENGGGFFPLTLPLSPAPTAATSTQDNILPFPRSHPLKPGSAKETAFIQYVDKGILEVTRRYAKKFSGEFGGEGGRGDGTSASPNTAPVVQSPVGYESIRDVCTDLEKLVDVIWVSGTPSLQVQYLLSVALLLTSYLPSFPASPRPTFRLLGKLDTAFASLLVKVSTTDMVRLKSLVERTRVVVVDVMGRWEVLEGREGKNSDDGHREEDESEDMGDQEEGDGRWEMEVARVYERTIVELGELLGNSGGGALRLEGPQRAEDKFVLPEESLTESGGLEFLGERQDMPFFLVRAGKDLFKAKQGTNRNNNHTALMEPSHKAKLLEIASAVAKRLEMATALTPGAEPATYDQKADRREGQSPEARRSSFGRVIKQKGSLSPFSVSSRRPTFAQPNPTGAGTAATDSVSPLASIPLRSSQMMVRPEMLESGASADMPITPLPLTLTVTLNPPSWIVDPSKKIYSQDVKVDIFFNGEFTASRVIPARHREAGWGRVSEVFSGRRVTLRQERVWVLVPPGQNAHSKLREPKRAKKALHPAAERWAEIGKALQEESDRWGQNIWGERSCVGEYLEYLAKSVELPKGLEEMQKSGGQKFGVIDVVVCLGNVGKRDTLYLRAPERSTDPRFPNLSGEGSEEIKHLESATINQTSQIQQAASPTKRIAGSNDEFELQDPSSPYSTNQVFTIPKRPLPSSRRSTPKSSSASVFRHSAGRIKASVPKPKNPFSTLTPIPDPVQPKKKYSAEQNRRLQDLTPMPVRPRLGSVVISANISHGHPTPISTSSTPITPSVQDISDKTRFDSTERTPQHTPAPKSGIGARGRSRPGGAGGDDSPGGKPEILPQKRYRYADGQPQETPVKKRKSKMDDLSTTLNESIWGVGAMATKYGVTPADAPALSTRSRGRSRSAAPPDRPSFEATPDFLTRSSRSSPREVEPQTLTPTPYHINLKANDNTSSSTPSTASRIAEPNPFPTMGPRIVHSRPSAAIAPTDRSTANIQLNDPFYSPLPTAGDVPWKPNSLSQDAVITYAEDGAWEGPADQQIQRVLSDIPAKKGDVAYRGEKMDGVREVKMERLASFEEEGVLMGVRFVVG</sequence>
<feature type="compositionally biased region" description="Basic and acidic residues" evidence="1">
    <location>
        <begin position="743"/>
        <end position="752"/>
    </location>
</feature>
<feature type="compositionally biased region" description="Low complexity" evidence="1">
    <location>
        <begin position="895"/>
        <end position="909"/>
    </location>
</feature>
<dbReference type="PANTHER" id="PTHR37781">
    <property type="entry name" value="TFIIH COMPLEX SUBUNIT"/>
    <property type="match status" value="1"/>
</dbReference>
<feature type="region of interest" description="Disordered" evidence="1">
    <location>
        <begin position="346"/>
        <end position="413"/>
    </location>
</feature>
<comment type="caution">
    <text evidence="2">The sequence shown here is derived from an EMBL/GenBank/DDBJ whole genome shotgun (WGS) entry which is preliminary data.</text>
</comment>
<feature type="compositionally biased region" description="Polar residues" evidence="1">
    <location>
        <begin position="949"/>
        <end position="962"/>
    </location>
</feature>
<feature type="compositionally biased region" description="Gly residues" evidence="1">
    <location>
        <begin position="75"/>
        <end position="84"/>
    </location>
</feature>
<gene>
    <name evidence="2" type="ORF">FGG08_002621</name>
</gene>
<feature type="compositionally biased region" description="Polar residues" evidence="1">
    <location>
        <begin position="675"/>
        <end position="686"/>
    </location>
</feature>
<dbReference type="InterPro" id="IPR031349">
    <property type="entry name" value="Tfb6"/>
</dbReference>
<feature type="compositionally biased region" description="Polar residues" evidence="1">
    <location>
        <begin position="381"/>
        <end position="413"/>
    </location>
</feature>
<feature type="region of interest" description="Disordered" evidence="1">
    <location>
        <begin position="799"/>
        <end position="867"/>
    </location>
</feature>
<dbReference type="GO" id="GO:0005675">
    <property type="term" value="C:transcription factor TFIIH holo complex"/>
    <property type="evidence" value="ECO:0007669"/>
    <property type="project" value="TreeGrafter"/>
</dbReference>
<feature type="compositionally biased region" description="Low complexity" evidence="1">
    <location>
        <begin position="689"/>
        <end position="707"/>
    </location>
</feature>
<dbReference type="OrthoDB" id="3556832at2759"/>
<proteinExistence type="predicted"/>
<feature type="compositionally biased region" description="Low complexity" evidence="1">
    <location>
        <begin position="777"/>
        <end position="790"/>
    </location>
</feature>
<feature type="region of interest" description="Disordered" evidence="1">
    <location>
        <begin position="892"/>
        <end position="974"/>
    </location>
</feature>
<protein>
    <submittedName>
        <fullName evidence="2">Uncharacterized protein</fullName>
    </submittedName>
</protein>
<feature type="region of interest" description="Disordered" evidence="1">
    <location>
        <begin position="75"/>
        <end position="95"/>
    </location>
</feature>
<dbReference type="PANTHER" id="PTHR37781:SF1">
    <property type="entry name" value="ADR380WP"/>
    <property type="match status" value="1"/>
</dbReference>
<evidence type="ECO:0000313" key="2">
    <source>
        <dbReference type="EMBL" id="KAH0543013.1"/>
    </source>
</evidence>
<feature type="region of interest" description="Disordered" evidence="1">
    <location>
        <begin position="202"/>
        <end position="230"/>
    </location>
</feature>